<reference evidence="9 10" key="1">
    <citation type="submission" date="2018-06" db="EMBL/GenBank/DDBJ databases">
        <title>Whole genome sequencing of a novel hydrocarbon degrading bacterial strain, PW21 isolated from oil contaminated produced water sample.</title>
        <authorList>
            <person name="Nagkirti P."/>
            <person name="Shaikh A."/>
            <person name="Gowdaman V."/>
            <person name="Engineer A.E."/>
            <person name="Dagar S."/>
            <person name="Dhakephalkar P.K."/>
        </authorList>
    </citation>
    <scope>NUCLEOTIDE SEQUENCE [LARGE SCALE GENOMIC DNA]</scope>
    <source>
        <strain evidence="9 10">PW21</strain>
    </source>
</reference>
<keyword evidence="5 7" id="KW-1133">Transmembrane helix</keyword>
<dbReference type="AlphaFoldDB" id="A0A2W5XVC7"/>
<keyword evidence="3" id="KW-1003">Cell membrane</keyword>
<dbReference type="InterPro" id="IPR036259">
    <property type="entry name" value="MFS_trans_sf"/>
</dbReference>
<feature type="transmembrane region" description="Helical" evidence="7">
    <location>
        <begin position="37"/>
        <end position="58"/>
    </location>
</feature>
<comment type="subcellular location">
    <subcellularLocation>
        <location evidence="1">Cell membrane</location>
        <topology evidence="1">Multi-pass membrane protein</topology>
    </subcellularLocation>
</comment>
<protein>
    <submittedName>
        <fullName evidence="9">MFS transporter</fullName>
    </submittedName>
</protein>
<feature type="transmembrane region" description="Helical" evidence="7">
    <location>
        <begin position="309"/>
        <end position="329"/>
    </location>
</feature>
<dbReference type="GO" id="GO:0005886">
    <property type="term" value="C:plasma membrane"/>
    <property type="evidence" value="ECO:0007669"/>
    <property type="project" value="UniProtKB-SubCell"/>
</dbReference>
<organism evidence="9 10">
    <name type="scientific">Xylanimonas oleitrophica</name>
    <dbReference type="NCBI Taxonomy" id="2607479"/>
    <lineage>
        <taxon>Bacteria</taxon>
        <taxon>Bacillati</taxon>
        <taxon>Actinomycetota</taxon>
        <taxon>Actinomycetes</taxon>
        <taxon>Micrococcales</taxon>
        <taxon>Promicromonosporaceae</taxon>
        <taxon>Xylanimonas</taxon>
    </lineage>
</organism>
<feature type="transmembrane region" description="Helical" evidence="7">
    <location>
        <begin position="258"/>
        <end position="276"/>
    </location>
</feature>
<gene>
    <name evidence="9" type="ORF">DNL40_04510</name>
</gene>
<feature type="transmembrane region" description="Helical" evidence="7">
    <location>
        <begin position="283"/>
        <end position="303"/>
    </location>
</feature>
<evidence type="ECO:0000256" key="6">
    <source>
        <dbReference type="ARBA" id="ARBA00023136"/>
    </source>
</evidence>
<dbReference type="EMBL" id="QKWH01000002">
    <property type="protein sequence ID" value="PZR54398.1"/>
    <property type="molecule type" value="Genomic_DNA"/>
</dbReference>
<dbReference type="Proteomes" id="UP000248783">
    <property type="component" value="Unassembled WGS sequence"/>
</dbReference>
<dbReference type="PANTHER" id="PTHR23513:SF6">
    <property type="entry name" value="MAJOR FACILITATOR SUPERFAMILY ASSOCIATED DOMAIN-CONTAINING PROTEIN"/>
    <property type="match status" value="1"/>
</dbReference>
<feature type="transmembrane region" description="Helical" evidence="7">
    <location>
        <begin position="79"/>
        <end position="106"/>
    </location>
</feature>
<dbReference type="InterPro" id="IPR020846">
    <property type="entry name" value="MFS_dom"/>
</dbReference>
<feature type="domain" description="Major facilitator superfamily (MFS) profile" evidence="8">
    <location>
        <begin position="219"/>
        <end position="408"/>
    </location>
</feature>
<name>A0A2W5XVC7_9MICO</name>
<evidence type="ECO:0000256" key="2">
    <source>
        <dbReference type="ARBA" id="ARBA00022448"/>
    </source>
</evidence>
<accession>A0A2W5XVC7</accession>
<proteinExistence type="predicted"/>
<keyword evidence="4 7" id="KW-0812">Transmembrane</keyword>
<keyword evidence="2" id="KW-0813">Transport</keyword>
<keyword evidence="10" id="KW-1185">Reference proteome</keyword>
<feature type="transmembrane region" description="Helical" evidence="7">
    <location>
        <begin position="224"/>
        <end position="246"/>
    </location>
</feature>
<dbReference type="CDD" id="cd06173">
    <property type="entry name" value="MFS_MefA_like"/>
    <property type="match status" value="1"/>
</dbReference>
<evidence type="ECO:0000256" key="1">
    <source>
        <dbReference type="ARBA" id="ARBA00004651"/>
    </source>
</evidence>
<dbReference type="InterPro" id="IPR010290">
    <property type="entry name" value="TM_effector"/>
</dbReference>
<evidence type="ECO:0000313" key="9">
    <source>
        <dbReference type="EMBL" id="PZR54398.1"/>
    </source>
</evidence>
<comment type="caution">
    <text evidence="9">The sequence shown here is derived from an EMBL/GenBank/DDBJ whole genome shotgun (WGS) entry which is preliminary data.</text>
</comment>
<keyword evidence="6 7" id="KW-0472">Membrane</keyword>
<evidence type="ECO:0000256" key="5">
    <source>
        <dbReference type="ARBA" id="ARBA00022989"/>
    </source>
</evidence>
<evidence type="ECO:0000256" key="3">
    <source>
        <dbReference type="ARBA" id="ARBA00022475"/>
    </source>
</evidence>
<feature type="transmembrane region" description="Helical" evidence="7">
    <location>
        <begin position="349"/>
        <end position="368"/>
    </location>
</feature>
<dbReference type="Pfam" id="PF05977">
    <property type="entry name" value="MFS_3"/>
    <property type="match status" value="1"/>
</dbReference>
<dbReference type="Gene3D" id="1.20.1250.20">
    <property type="entry name" value="MFS general substrate transporter like domains"/>
    <property type="match status" value="1"/>
</dbReference>
<feature type="transmembrane region" description="Helical" evidence="7">
    <location>
        <begin position="154"/>
        <end position="180"/>
    </location>
</feature>
<evidence type="ECO:0000259" key="8">
    <source>
        <dbReference type="PROSITE" id="PS50850"/>
    </source>
</evidence>
<dbReference type="PANTHER" id="PTHR23513">
    <property type="entry name" value="INTEGRAL MEMBRANE EFFLUX PROTEIN-RELATED"/>
    <property type="match status" value="1"/>
</dbReference>
<dbReference type="PROSITE" id="PS50850">
    <property type="entry name" value="MFS"/>
    <property type="match status" value="1"/>
</dbReference>
<evidence type="ECO:0000313" key="10">
    <source>
        <dbReference type="Proteomes" id="UP000248783"/>
    </source>
</evidence>
<evidence type="ECO:0000256" key="7">
    <source>
        <dbReference type="SAM" id="Phobius"/>
    </source>
</evidence>
<evidence type="ECO:0000256" key="4">
    <source>
        <dbReference type="ARBA" id="ARBA00022692"/>
    </source>
</evidence>
<dbReference type="GO" id="GO:0022857">
    <property type="term" value="F:transmembrane transporter activity"/>
    <property type="evidence" value="ECO:0007669"/>
    <property type="project" value="InterPro"/>
</dbReference>
<dbReference type="RefSeq" id="WP_111250255.1">
    <property type="nucleotide sequence ID" value="NZ_QKWH01000002.1"/>
</dbReference>
<feature type="transmembrane region" description="Helical" evidence="7">
    <location>
        <begin position="374"/>
        <end position="393"/>
    </location>
</feature>
<dbReference type="SUPFAM" id="SSF103473">
    <property type="entry name" value="MFS general substrate transporter"/>
    <property type="match status" value="1"/>
</dbReference>
<sequence>MGRPFRWLVTSSWTSNVGDGIALAAGPLLVASQTSSAFLVAMAAMLQRLPWLVLGLWAGALADRLDRRRVVMVANALRALVVAALCTTIATGTVNVTVVLAAMFLYGVAEVFADTASSTLLPSLVARKDLGTGNQRLQAGFLTGNQLLGPPVGAFLFAAGAVWPFVVQVVCVALAVVLVARISASPAPDGAPGLLQVRDGEPTHVRRDIAEGLRWIWANAPVRTLALVILSFNVTWAAAWAVLVLWSRDHLGMSEVGYGLLTTAAAVGGLVGTALYGRIEKRFTLAAVMRVCLLLEVLTHLALALTTTGWLAIAIMVEFGAYAFVWGTVSNTVRQRAVPQRLQGRVSSVYVMCVFGGMVVGQGLGGLIAERWGLTAPFWFAFVGAGITLALVWRQLEKISHADADADA</sequence>